<dbReference type="Proteomes" id="UP000324924">
    <property type="component" value="Chromosome"/>
</dbReference>
<dbReference type="Gene3D" id="3.40.1160.10">
    <property type="entry name" value="Acetylglutamate kinase-like"/>
    <property type="match status" value="1"/>
</dbReference>
<feature type="domain" description="Aspartate/glutamate/uridylate kinase" evidence="8">
    <location>
        <begin position="11"/>
        <end position="231"/>
    </location>
</feature>
<evidence type="ECO:0000259" key="8">
    <source>
        <dbReference type="Pfam" id="PF00696"/>
    </source>
</evidence>
<keyword evidence="5" id="KW-0418">Kinase</keyword>
<keyword evidence="4" id="KW-0547">Nucleotide-binding</keyword>
<dbReference type="GO" id="GO:0004072">
    <property type="term" value="F:aspartate kinase activity"/>
    <property type="evidence" value="ECO:0007669"/>
    <property type="project" value="TreeGrafter"/>
</dbReference>
<protein>
    <recommendedName>
        <fullName evidence="2">aspartate kinase</fullName>
        <ecNumber evidence="2">2.7.2.4</ecNumber>
    </recommendedName>
</protein>
<dbReference type="GO" id="GO:0009090">
    <property type="term" value="P:homoserine biosynthetic process"/>
    <property type="evidence" value="ECO:0007669"/>
    <property type="project" value="TreeGrafter"/>
</dbReference>
<dbReference type="EC" id="2.7.2.4" evidence="2"/>
<keyword evidence="6" id="KW-0067">ATP-binding</keyword>
<evidence type="ECO:0000256" key="3">
    <source>
        <dbReference type="ARBA" id="ARBA00022679"/>
    </source>
</evidence>
<sequence>MCNIINPMSNVVIKFGGSVLSNLDNIGIVAKKIATEFKKPPIIVVSAMSGVTNKIESVIDSVYNSRDLQKDFVFSTGEMFSAGIFSMFLEKFGRKSEPLCGWQVPIETNSSHGNADIKAVHKERISSLLERDIIPVVAGFQGICDGRITTLGRGGTDLSAVSLAVEFGFECCLYKDVSGIFEVDPSIIKSKKLDFISYESMHNASLRGSNVVSHKAVKYASEKNIKVIVKSIFDESECTVISKKEGDSKNLIALQKAFCIKLTGLDIPEIENSIISFNKKWCIFLSESDYLKNKNNFMIEKMYKVNLMHEKPINIGIFIRIAKKYSEMYGNMDTYSWICVSKDKRKELTRELYECFAV</sequence>
<comment type="similarity">
    <text evidence="1">Belongs to the aspartokinase family.</text>
</comment>
<dbReference type="PANTHER" id="PTHR21499">
    <property type="entry name" value="ASPARTATE KINASE"/>
    <property type="match status" value="1"/>
</dbReference>
<evidence type="ECO:0000256" key="7">
    <source>
        <dbReference type="ARBA" id="ARBA00047872"/>
    </source>
</evidence>
<dbReference type="SUPFAM" id="SSF53633">
    <property type="entry name" value="Carbamate kinase-like"/>
    <property type="match status" value="1"/>
</dbReference>
<accession>A0A5C0UH94</accession>
<reference evidence="9 10" key="1">
    <citation type="submission" date="2019-08" db="EMBL/GenBank/DDBJ databases">
        <title>Highly reduced genomes of protist endosymbionts show evolutionary convergence.</title>
        <authorList>
            <person name="George E."/>
            <person name="Husnik F."/>
            <person name="Tashyreva D."/>
            <person name="Prokopchuk G."/>
            <person name="Horak A."/>
            <person name="Kwong W.K."/>
            <person name="Lukes J."/>
            <person name="Keeling P.J."/>
        </authorList>
    </citation>
    <scope>NUCLEOTIDE SEQUENCE [LARGE SCALE GENOMIC DNA]</scope>
    <source>
        <strain evidence="9">1604HC</strain>
    </source>
</reference>
<evidence type="ECO:0000313" key="10">
    <source>
        <dbReference type="Proteomes" id="UP000324924"/>
    </source>
</evidence>
<organism evidence="9 10">
    <name type="scientific">Candidatus Nesciobacter abundans</name>
    <dbReference type="NCBI Taxonomy" id="2601668"/>
    <lineage>
        <taxon>Bacteria</taxon>
        <taxon>Pseudomonadati</taxon>
        <taxon>Pseudomonadota</taxon>
        <taxon>Alphaproteobacteria</taxon>
        <taxon>Holosporales</taxon>
        <taxon>Holosporaceae</taxon>
        <taxon>Candidatus Nesciobacter</taxon>
    </lineage>
</organism>
<dbReference type="GO" id="GO:0009089">
    <property type="term" value="P:lysine biosynthetic process via diaminopimelate"/>
    <property type="evidence" value="ECO:0007669"/>
    <property type="project" value="TreeGrafter"/>
</dbReference>
<dbReference type="PANTHER" id="PTHR21499:SF3">
    <property type="entry name" value="ASPARTOKINASE"/>
    <property type="match status" value="1"/>
</dbReference>
<gene>
    <name evidence="9" type="ORF">FZC36_01200</name>
</gene>
<dbReference type="EMBL" id="CP043314">
    <property type="protein sequence ID" value="QEK39051.1"/>
    <property type="molecule type" value="Genomic_DNA"/>
</dbReference>
<proteinExistence type="inferred from homology"/>
<dbReference type="InterPro" id="IPR036393">
    <property type="entry name" value="AceGlu_kinase-like_sf"/>
</dbReference>
<evidence type="ECO:0000256" key="5">
    <source>
        <dbReference type="ARBA" id="ARBA00022777"/>
    </source>
</evidence>
<dbReference type="GO" id="GO:0005829">
    <property type="term" value="C:cytosol"/>
    <property type="evidence" value="ECO:0007669"/>
    <property type="project" value="TreeGrafter"/>
</dbReference>
<evidence type="ECO:0000313" key="9">
    <source>
        <dbReference type="EMBL" id="QEK39051.1"/>
    </source>
</evidence>
<dbReference type="KEGG" id="nabu:FZC36_01200"/>
<evidence type="ECO:0000256" key="6">
    <source>
        <dbReference type="ARBA" id="ARBA00022840"/>
    </source>
</evidence>
<dbReference type="Pfam" id="PF00696">
    <property type="entry name" value="AA_kinase"/>
    <property type="match status" value="1"/>
</dbReference>
<keyword evidence="10" id="KW-1185">Reference proteome</keyword>
<keyword evidence="3" id="KW-0808">Transferase</keyword>
<evidence type="ECO:0000256" key="1">
    <source>
        <dbReference type="ARBA" id="ARBA00010122"/>
    </source>
</evidence>
<dbReference type="AlphaFoldDB" id="A0A5C0UH94"/>
<name>A0A5C0UH94_9PROT</name>
<evidence type="ECO:0000256" key="4">
    <source>
        <dbReference type="ARBA" id="ARBA00022741"/>
    </source>
</evidence>
<dbReference type="InterPro" id="IPR001048">
    <property type="entry name" value="Asp/Glu/Uridylate_kinase"/>
</dbReference>
<comment type="catalytic activity">
    <reaction evidence="7">
        <text>L-aspartate + ATP = 4-phospho-L-aspartate + ADP</text>
        <dbReference type="Rhea" id="RHEA:23776"/>
        <dbReference type="ChEBI" id="CHEBI:29991"/>
        <dbReference type="ChEBI" id="CHEBI:30616"/>
        <dbReference type="ChEBI" id="CHEBI:57535"/>
        <dbReference type="ChEBI" id="CHEBI:456216"/>
        <dbReference type="EC" id="2.7.2.4"/>
    </reaction>
</comment>
<evidence type="ECO:0000256" key="2">
    <source>
        <dbReference type="ARBA" id="ARBA00013059"/>
    </source>
</evidence>
<dbReference type="OrthoDB" id="9799110at2"/>